<organism evidence="1 2">
    <name type="scientific">Diversispora epigaea</name>
    <dbReference type="NCBI Taxonomy" id="1348612"/>
    <lineage>
        <taxon>Eukaryota</taxon>
        <taxon>Fungi</taxon>
        <taxon>Fungi incertae sedis</taxon>
        <taxon>Mucoromycota</taxon>
        <taxon>Glomeromycotina</taxon>
        <taxon>Glomeromycetes</taxon>
        <taxon>Diversisporales</taxon>
        <taxon>Diversisporaceae</taxon>
        <taxon>Diversispora</taxon>
    </lineage>
</organism>
<evidence type="ECO:0000313" key="2">
    <source>
        <dbReference type="Proteomes" id="UP000266861"/>
    </source>
</evidence>
<dbReference type="Proteomes" id="UP000266861">
    <property type="component" value="Unassembled WGS sequence"/>
</dbReference>
<proteinExistence type="predicted"/>
<protein>
    <submittedName>
        <fullName evidence="1">Uncharacterized protein</fullName>
    </submittedName>
</protein>
<keyword evidence="2" id="KW-1185">Reference proteome</keyword>
<dbReference type="AlphaFoldDB" id="A0A397J6J3"/>
<dbReference type="OrthoDB" id="19261at2759"/>
<gene>
    <name evidence="1" type="ORF">Glove_86g162</name>
</gene>
<dbReference type="EMBL" id="PQFF01000082">
    <property type="protein sequence ID" value="RHZ83965.1"/>
    <property type="molecule type" value="Genomic_DNA"/>
</dbReference>
<evidence type="ECO:0000313" key="1">
    <source>
        <dbReference type="EMBL" id="RHZ83965.1"/>
    </source>
</evidence>
<sequence>MTISHDDGKLEIPFKRLLTVTTNTISNKGDFAISDTLIIRSILFIGLLAQSIHNKLYDSNRQSILWTQLHCHCVKEASGFRRMETDN</sequence>
<accession>A0A397J6J3</accession>
<reference evidence="1 2" key="1">
    <citation type="submission" date="2018-08" db="EMBL/GenBank/DDBJ databases">
        <title>Genome and evolution of the arbuscular mycorrhizal fungus Diversispora epigaea (formerly Glomus versiforme) and its bacterial endosymbionts.</title>
        <authorList>
            <person name="Sun X."/>
            <person name="Fei Z."/>
            <person name="Harrison M."/>
        </authorList>
    </citation>
    <scope>NUCLEOTIDE SEQUENCE [LARGE SCALE GENOMIC DNA]</scope>
    <source>
        <strain evidence="1 2">IT104</strain>
    </source>
</reference>
<name>A0A397J6J3_9GLOM</name>
<comment type="caution">
    <text evidence="1">The sequence shown here is derived from an EMBL/GenBank/DDBJ whole genome shotgun (WGS) entry which is preliminary data.</text>
</comment>